<proteinExistence type="predicted"/>
<keyword evidence="6" id="KW-0966">Cell projection</keyword>
<comment type="caution">
    <text evidence="7">The sequence shown here is derived from an EMBL/GenBank/DDBJ whole genome shotgun (WGS) entry which is preliminary data.</text>
</comment>
<dbReference type="EMBL" id="JAPXFL010000003">
    <property type="protein sequence ID" value="KAK9508355.1"/>
    <property type="molecule type" value="Genomic_DNA"/>
</dbReference>
<reference evidence="7 8" key="1">
    <citation type="submission" date="2022-12" db="EMBL/GenBank/DDBJ databases">
        <title>Chromosome-level genome assembly of true bugs.</title>
        <authorList>
            <person name="Ma L."/>
            <person name="Li H."/>
        </authorList>
    </citation>
    <scope>NUCLEOTIDE SEQUENCE [LARGE SCALE GENOMIC DNA]</scope>
    <source>
        <strain evidence="7">Lab_2022b</strain>
    </source>
</reference>
<dbReference type="AlphaFoldDB" id="A0AAW1DE34"/>
<dbReference type="PANTHER" id="PTHR46437">
    <property type="entry name" value="MORN REPEAT-CONTAINING PROTEIN 5"/>
    <property type="match status" value="1"/>
</dbReference>
<dbReference type="GO" id="GO:0031514">
    <property type="term" value="C:motile cilium"/>
    <property type="evidence" value="ECO:0007669"/>
    <property type="project" value="UniProtKB-SubCell"/>
</dbReference>
<dbReference type="Proteomes" id="UP001461498">
    <property type="component" value="Unassembled WGS sequence"/>
</dbReference>
<dbReference type="InterPro" id="IPR003409">
    <property type="entry name" value="MORN"/>
</dbReference>
<gene>
    <name evidence="7" type="ORF">O3M35_005940</name>
</gene>
<evidence type="ECO:0000313" key="7">
    <source>
        <dbReference type="EMBL" id="KAK9508355.1"/>
    </source>
</evidence>
<organism evidence="7 8">
    <name type="scientific">Rhynocoris fuscipes</name>
    <dbReference type="NCBI Taxonomy" id="488301"/>
    <lineage>
        <taxon>Eukaryota</taxon>
        <taxon>Metazoa</taxon>
        <taxon>Ecdysozoa</taxon>
        <taxon>Arthropoda</taxon>
        <taxon>Hexapoda</taxon>
        <taxon>Insecta</taxon>
        <taxon>Pterygota</taxon>
        <taxon>Neoptera</taxon>
        <taxon>Paraneoptera</taxon>
        <taxon>Hemiptera</taxon>
        <taxon>Heteroptera</taxon>
        <taxon>Panheteroptera</taxon>
        <taxon>Cimicomorpha</taxon>
        <taxon>Reduviidae</taxon>
        <taxon>Harpactorinae</taxon>
        <taxon>Harpactorini</taxon>
        <taxon>Rhynocoris</taxon>
    </lineage>
</organism>
<sequence length="782" mass="91141">MSSDENDSLDVKIDFLLSQYKSKDYEKYFVDPMDQSLDAVIDEIIKVEVAADADAADDESLEQQYSNDSVNDSIISNRSDFIKAEKYLEKLLSQDDNIDADFCERYDRACNRKTVHPKYLGKVFKENSRSKHKTEIMHKDSVLVINERAIRKSAASERESSTPAHIVEDETTHHKEDRLLKENLLYKQKAHINLIGPISCDEWYGKKFSGTELHLSDADDDSNIDGKFIKHEQQYDCREQFRKFLSLMSKELMKHEKDENEGEGKKKPVVNVIGEELNNFLKKIDLVHNIRIKSRPLDLPSLGNLVFPLTPYNHNYPTECYEAFSTGSLYLGTANLFGMNGHGTYVFPNGATYQGQFKDNMFHGVGRIIYPNKSVVEGIWYNGELLEPKVYFNDGIYYDPENWDYLKFPDRRYLSEKFRGLLPDNDPQLTNEHPARPLPEGCYDTGEGYYSVKTKCLHDPHTGTYIRIPTALEARWIIENCRSSEDHNVPFMSHMFPAQYNVFYPREDLVLDPIWFNQTYPQLDSEITKAVRTEIIGDIDQLRYCLTRETMLKYCIPILQKDSPKSYPVFERHRGRDLAPWVMNVPESFGMFIISPEIALQKICIGEIKQRTNLELLKDYNDEKLEFNKFIKVLNKIDAFINGRKIVWDVKTEARVLNALQTFHYLDECIANGALTLNRIHKKGKLNKRFIVKALKLWTEGKSPENKLIQAKHVEVYARKLRRYKRFLLETKLSSTTYTSADSPTEFYPKLEMYAPYNWKMSTINKIKREKHIIFAHKSDRN</sequence>
<dbReference type="Gene3D" id="2.20.110.10">
    <property type="entry name" value="Histone H3 K4-specific methyltransferase SET7/9 N-terminal domain"/>
    <property type="match status" value="1"/>
</dbReference>
<name>A0AAW1DE34_9HEMI</name>
<evidence type="ECO:0000256" key="6">
    <source>
        <dbReference type="ARBA" id="ARBA00023273"/>
    </source>
</evidence>
<keyword evidence="4" id="KW-0282">Flagellum</keyword>
<dbReference type="Pfam" id="PF02493">
    <property type="entry name" value="MORN"/>
    <property type="match status" value="2"/>
</dbReference>
<protein>
    <recommendedName>
        <fullName evidence="2">MORN repeat-containing protein 5</fullName>
    </recommendedName>
</protein>
<dbReference type="EMBL" id="JAPXFL010000003">
    <property type="protein sequence ID" value="KAK9508354.1"/>
    <property type="molecule type" value="Genomic_DNA"/>
</dbReference>
<keyword evidence="8" id="KW-1185">Reference proteome</keyword>
<keyword evidence="5" id="KW-0969">Cilium</keyword>
<evidence type="ECO:0000256" key="1">
    <source>
        <dbReference type="ARBA" id="ARBA00004230"/>
    </source>
</evidence>
<evidence type="ECO:0000256" key="5">
    <source>
        <dbReference type="ARBA" id="ARBA00023069"/>
    </source>
</evidence>
<evidence type="ECO:0000256" key="3">
    <source>
        <dbReference type="ARBA" id="ARBA00022737"/>
    </source>
</evidence>
<accession>A0AAW1DE34</accession>
<evidence type="ECO:0000256" key="2">
    <source>
        <dbReference type="ARBA" id="ARBA00016322"/>
    </source>
</evidence>
<dbReference type="SMART" id="SM00698">
    <property type="entry name" value="MORN"/>
    <property type="match status" value="1"/>
</dbReference>
<dbReference type="PANTHER" id="PTHR46437:SF1">
    <property type="entry name" value="MORN REPEAT-CONTAINING PROTEIN 5"/>
    <property type="match status" value="1"/>
</dbReference>
<dbReference type="InterPro" id="IPR042814">
    <property type="entry name" value="Morn5"/>
</dbReference>
<keyword evidence="3" id="KW-0677">Repeat</keyword>
<comment type="subcellular location">
    <subcellularLocation>
        <location evidence="1">Cell projection</location>
        <location evidence="1">Cilium</location>
        <location evidence="1">Flagellum</location>
    </subcellularLocation>
</comment>
<evidence type="ECO:0000313" key="8">
    <source>
        <dbReference type="Proteomes" id="UP001461498"/>
    </source>
</evidence>
<dbReference type="SUPFAM" id="SSF82185">
    <property type="entry name" value="Histone H3 K4-specific methyltransferase SET7/9 N-terminal domain"/>
    <property type="match status" value="1"/>
</dbReference>
<evidence type="ECO:0000256" key="4">
    <source>
        <dbReference type="ARBA" id="ARBA00022846"/>
    </source>
</evidence>